<organism evidence="8 9">
    <name type="scientific">Glycomyces rhizosphaerae</name>
    <dbReference type="NCBI Taxonomy" id="2054422"/>
    <lineage>
        <taxon>Bacteria</taxon>
        <taxon>Bacillati</taxon>
        <taxon>Actinomycetota</taxon>
        <taxon>Actinomycetes</taxon>
        <taxon>Glycomycetales</taxon>
        <taxon>Glycomycetaceae</taxon>
        <taxon>Glycomyces</taxon>
    </lineage>
</organism>
<dbReference type="PANTHER" id="PTHR42688:SF1">
    <property type="entry name" value="BLR5212 PROTEIN"/>
    <property type="match status" value="1"/>
</dbReference>
<dbReference type="Proteomes" id="UP001595712">
    <property type="component" value="Unassembled WGS sequence"/>
</dbReference>
<dbReference type="Pfam" id="PF07690">
    <property type="entry name" value="MFS_1"/>
    <property type="match status" value="1"/>
</dbReference>
<keyword evidence="5 6" id="KW-0472">Membrane</keyword>
<feature type="transmembrane region" description="Helical" evidence="6">
    <location>
        <begin position="218"/>
        <end position="238"/>
    </location>
</feature>
<feature type="transmembrane region" description="Helical" evidence="6">
    <location>
        <begin position="36"/>
        <end position="57"/>
    </location>
</feature>
<evidence type="ECO:0000313" key="8">
    <source>
        <dbReference type="EMBL" id="MFC3493376.1"/>
    </source>
</evidence>
<feature type="transmembrane region" description="Helical" evidence="6">
    <location>
        <begin position="166"/>
        <end position="185"/>
    </location>
</feature>
<dbReference type="SUPFAM" id="SSF103473">
    <property type="entry name" value="MFS general substrate transporter"/>
    <property type="match status" value="1"/>
</dbReference>
<dbReference type="InterPro" id="IPR020846">
    <property type="entry name" value="MFS_dom"/>
</dbReference>
<feature type="transmembrane region" description="Helical" evidence="6">
    <location>
        <begin position="104"/>
        <end position="127"/>
    </location>
</feature>
<feature type="transmembrane region" description="Helical" evidence="6">
    <location>
        <begin position="139"/>
        <end position="160"/>
    </location>
</feature>
<sequence length="422" mass="44059">MTGLWSQVRATDPVVRLLCVNQFGINVGFYMLMPYLAAYLTGDLGLAAGVAGLLLGVRNLSQQGMFFLGGTMADRLGYRPMIIAGCALRTIGFALLAITGSLPGLIVGMAATGLAGALFNPAVRAYLAHRAGDRRVESFAVFNVFYQSGILAGPIIGLVLVAVADFRLACAVAAAIFAVLTVLQLRALPPHRPEHGPGEAGNTEGVWRTWRTVFANRVFLLFGLAMIGSYVLNFQVYLALPLLLQEHADSVAAAATTALFAVSGIATLVGQVRITKWCKEHLDRRQSLTSGMCLLAAAFLPPAVVLWLAPTPAPVVAAAMLSALLLALGTMVVYPFEMDAIVDLAGERNVGTYYGLYNTMAGIGITVGNLAVGAALDATAGAPALTWIGLAGVGICCAVALRVIGPGETSAVPEKELAQARS</sequence>
<evidence type="ECO:0000256" key="2">
    <source>
        <dbReference type="ARBA" id="ARBA00022475"/>
    </source>
</evidence>
<comment type="subcellular location">
    <subcellularLocation>
        <location evidence="1">Cell membrane</location>
        <topology evidence="1">Multi-pass membrane protein</topology>
    </subcellularLocation>
</comment>
<keyword evidence="4 6" id="KW-1133">Transmembrane helix</keyword>
<reference evidence="9" key="1">
    <citation type="journal article" date="2019" name="Int. J. Syst. Evol. Microbiol.">
        <title>The Global Catalogue of Microorganisms (GCM) 10K type strain sequencing project: providing services to taxonomists for standard genome sequencing and annotation.</title>
        <authorList>
            <consortium name="The Broad Institute Genomics Platform"/>
            <consortium name="The Broad Institute Genome Sequencing Center for Infectious Disease"/>
            <person name="Wu L."/>
            <person name="Ma J."/>
        </authorList>
    </citation>
    <scope>NUCLEOTIDE SEQUENCE [LARGE SCALE GENOMIC DNA]</scope>
    <source>
        <strain evidence="9">CGMCC 4.7396</strain>
    </source>
</reference>
<evidence type="ECO:0000256" key="5">
    <source>
        <dbReference type="ARBA" id="ARBA00023136"/>
    </source>
</evidence>
<keyword evidence="9" id="KW-1185">Reference proteome</keyword>
<protein>
    <submittedName>
        <fullName evidence="8">MFS transporter</fullName>
    </submittedName>
</protein>
<name>A0ABV7Q0V3_9ACTN</name>
<keyword evidence="3 6" id="KW-0812">Transmembrane</keyword>
<dbReference type="PROSITE" id="PS50850">
    <property type="entry name" value="MFS"/>
    <property type="match status" value="1"/>
</dbReference>
<keyword evidence="2" id="KW-1003">Cell membrane</keyword>
<dbReference type="RefSeq" id="WP_387975633.1">
    <property type="nucleotide sequence ID" value="NZ_JBHRWO010000010.1"/>
</dbReference>
<dbReference type="InterPro" id="IPR036259">
    <property type="entry name" value="MFS_trans_sf"/>
</dbReference>
<accession>A0ABV7Q0V3</accession>
<dbReference type="EMBL" id="JBHRWO010000010">
    <property type="protein sequence ID" value="MFC3493376.1"/>
    <property type="molecule type" value="Genomic_DNA"/>
</dbReference>
<dbReference type="InterPro" id="IPR011701">
    <property type="entry name" value="MFS"/>
</dbReference>
<comment type="caution">
    <text evidence="8">The sequence shown here is derived from an EMBL/GenBank/DDBJ whole genome shotgun (WGS) entry which is preliminary data.</text>
</comment>
<evidence type="ECO:0000256" key="3">
    <source>
        <dbReference type="ARBA" id="ARBA00022692"/>
    </source>
</evidence>
<feature type="transmembrane region" description="Helical" evidence="6">
    <location>
        <begin position="382"/>
        <end position="405"/>
    </location>
</feature>
<evidence type="ECO:0000259" key="7">
    <source>
        <dbReference type="PROSITE" id="PS50850"/>
    </source>
</evidence>
<feature type="transmembrane region" description="Helical" evidence="6">
    <location>
        <begin position="250"/>
        <end position="270"/>
    </location>
</feature>
<feature type="transmembrane region" description="Helical" evidence="6">
    <location>
        <begin position="355"/>
        <end position="376"/>
    </location>
</feature>
<proteinExistence type="predicted"/>
<evidence type="ECO:0000313" key="9">
    <source>
        <dbReference type="Proteomes" id="UP001595712"/>
    </source>
</evidence>
<evidence type="ECO:0000256" key="1">
    <source>
        <dbReference type="ARBA" id="ARBA00004651"/>
    </source>
</evidence>
<feature type="domain" description="Major facilitator superfamily (MFS) profile" evidence="7">
    <location>
        <begin position="14"/>
        <end position="409"/>
    </location>
</feature>
<feature type="transmembrane region" description="Helical" evidence="6">
    <location>
        <begin position="291"/>
        <end position="309"/>
    </location>
</feature>
<feature type="transmembrane region" description="Helical" evidence="6">
    <location>
        <begin position="78"/>
        <end position="98"/>
    </location>
</feature>
<gene>
    <name evidence="8" type="ORF">ACFO8M_12885</name>
</gene>
<evidence type="ECO:0000256" key="6">
    <source>
        <dbReference type="SAM" id="Phobius"/>
    </source>
</evidence>
<dbReference type="Gene3D" id="1.20.1250.20">
    <property type="entry name" value="MFS general substrate transporter like domains"/>
    <property type="match status" value="1"/>
</dbReference>
<dbReference type="InterPro" id="IPR052425">
    <property type="entry name" value="Uncharacterized_MFS-type"/>
</dbReference>
<dbReference type="PANTHER" id="PTHR42688">
    <property type="entry name" value="CONSERVED PROTEIN"/>
    <property type="match status" value="1"/>
</dbReference>
<evidence type="ECO:0000256" key="4">
    <source>
        <dbReference type="ARBA" id="ARBA00022989"/>
    </source>
</evidence>
<feature type="transmembrane region" description="Helical" evidence="6">
    <location>
        <begin position="315"/>
        <end position="334"/>
    </location>
</feature>